<accession>A0ABX8X287</accession>
<dbReference type="SUPFAM" id="SSF81296">
    <property type="entry name" value="E set domains"/>
    <property type="match status" value="1"/>
</dbReference>
<evidence type="ECO:0000256" key="2">
    <source>
        <dbReference type="SAM" id="Phobius"/>
    </source>
</evidence>
<evidence type="ECO:0000313" key="6">
    <source>
        <dbReference type="Proteomes" id="UP000826540"/>
    </source>
</evidence>
<dbReference type="SUPFAM" id="SSF50965">
    <property type="entry name" value="Galactose oxidase, central domain"/>
    <property type="match status" value="1"/>
</dbReference>
<evidence type="ECO:0000256" key="1">
    <source>
        <dbReference type="ARBA" id="ARBA00022729"/>
    </source>
</evidence>
<protein>
    <submittedName>
        <fullName evidence="5">DUF1929 domain-containing protein</fullName>
    </submittedName>
</protein>
<keyword evidence="1" id="KW-0732">Signal</keyword>
<dbReference type="PANTHER" id="PTHR32208">
    <property type="entry name" value="SECRETED PROTEIN-RELATED"/>
    <property type="match status" value="1"/>
</dbReference>
<sequence length="728" mass="80202">MTQKQLTITTRNKLLKILVIFVIAVAITFCNGYYYAIAAQAPSETPKICAGPPSKLEKELRSKLGKKLLANEGCPEEMGAWYMLPMPEEKDRMQAVHAALLPNNKVLIVNGSSNRNRVTTNGKIEDGVNTKDDKVVDNTSIFDPALSDPYYTKDKDKDKEILPDFTTSPFKRINSLPAVIDGESNDPFCSGHLQLPNGDVLFVGGSRSYYPGVRFSGSRQANIYHWKEDDWKTTEKGEMRWENLGFTKDGHWYPTLIPLADGAIASFSGFTTDPSQIVSTLVEIYDPNAPKDKAWQSIDVKNLPNNPFVTQMNDKSFGSDIIDLYARILPTKKENQFLITGDGGGKNEPKIAHASVHSYFVTFNKDAQGKYSISFEPGPDRKAINKVYGTALLDPNSPDGDILLMGGIVGTNNIGLGPTNGIPGASIAASLERWKAPTDSSSKGSWEIDSDFFGKIDEDILLDTEAIVDNLVQGFPLKNKYVKQSSKLGRYGKRAMELAVILPNKEILVVNGGNYAEARPAYNPTLLIPDQTKTDHQGFRTKLMNPDVEPRLYHNTALLLPDARVLVMGGNNSRAARFDKDGTVRLDTKGDFAFVDKGTEGNSGEIWQHGIFYPPYLFGPGDRPEIITDIKTLKYGESATITVSNASVEPGSVVLVKFGSVTHSFDNGQRLVDLKITSNEISTVNQNNSRILSFTVPSNKHFTPPGYYMLFYVNSTGKPSHAKIVQLS</sequence>
<keyword evidence="2" id="KW-0472">Membrane</keyword>
<organism evidence="5 6">
    <name type="scientific">Sphaerospermopsis torques-reginae ITEP-024</name>
    <dbReference type="NCBI Taxonomy" id="984208"/>
    <lineage>
        <taxon>Bacteria</taxon>
        <taxon>Bacillati</taxon>
        <taxon>Cyanobacteriota</taxon>
        <taxon>Cyanophyceae</taxon>
        <taxon>Nostocales</taxon>
        <taxon>Aphanizomenonaceae</taxon>
        <taxon>Sphaerospermopsis</taxon>
        <taxon>Sphaerospermopsis torques-reginae</taxon>
    </lineage>
</organism>
<dbReference type="Gene3D" id="2.130.10.80">
    <property type="entry name" value="Galactose oxidase/kelch, beta-propeller"/>
    <property type="match status" value="1"/>
</dbReference>
<dbReference type="Pfam" id="PF09118">
    <property type="entry name" value="GO-like_E_set"/>
    <property type="match status" value="1"/>
</dbReference>
<name>A0ABX8X287_9CYAN</name>
<dbReference type="Gene3D" id="2.60.40.10">
    <property type="entry name" value="Immunoglobulins"/>
    <property type="match status" value="1"/>
</dbReference>
<keyword evidence="2" id="KW-0812">Transmembrane</keyword>
<evidence type="ECO:0000259" key="3">
    <source>
        <dbReference type="Pfam" id="PF07250"/>
    </source>
</evidence>
<reference evidence="5 6" key="1">
    <citation type="journal article" date="2022" name="J. Am. Chem. Soc.">
        <title>Biosynthesis of Guanitoxin Enables Global Environmental Detection in Freshwater Cyanobacteria.</title>
        <authorList>
            <person name="Lima S.T."/>
            <person name="Fallon T.R."/>
            <person name="Cordoza J.L."/>
            <person name="Chekan J.R."/>
            <person name="Delbaje E."/>
            <person name="Hopiavuori A.R."/>
            <person name="Alvarenga D.O."/>
            <person name="Wood S.M."/>
            <person name="Luhavaya H."/>
            <person name="Baumgartner J.T."/>
            <person name="Dorr F.A."/>
            <person name="Etchegaray A."/>
            <person name="Pinto E."/>
            <person name="McKinnie S.M.K."/>
            <person name="Fiore M.F."/>
            <person name="Moore B.S."/>
        </authorList>
    </citation>
    <scope>NUCLEOTIDE SEQUENCE [LARGE SCALE GENOMIC DNA]</scope>
    <source>
        <strain evidence="5 6">ITEP-024</strain>
    </source>
</reference>
<dbReference type="RefSeq" id="WP_220610619.1">
    <property type="nucleotide sequence ID" value="NZ_CP080598.1"/>
</dbReference>
<gene>
    <name evidence="5" type="ORF">K2F26_05230</name>
</gene>
<dbReference type="Proteomes" id="UP000826540">
    <property type="component" value="Chromosome"/>
</dbReference>
<keyword evidence="2" id="KW-1133">Transmembrane helix</keyword>
<dbReference type="InterPro" id="IPR011043">
    <property type="entry name" value="Gal_Oxase/kelch_b-propeller"/>
</dbReference>
<feature type="transmembrane region" description="Helical" evidence="2">
    <location>
        <begin position="14"/>
        <end position="36"/>
    </location>
</feature>
<dbReference type="InterPro" id="IPR009880">
    <property type="entry name" value="Glyoxal_oxidase_N"/>
</dbReference>
<dbReference type="InterPro" id="IPR014756">
    <property type="entry name" value="Ig_E-set"/>
</dbReference>
<dbReference type="Pfam" id="PF07250">
    <property type="entry name" value="Glyoxal_oxid_N"/>
    <property type="match status" value="1"/>
</dbReference>
<feature type="domain" description="Glyoxal oxidase N-terminal" evidence="3">
    <location>
        <begin position="493"/>
        <end position="579"/>
    </location>
</feature>
<keyword evidence="6" id="KW-1185">Reference proteome</keyword>
<proteinExistence type="predicted"/>
<evidence type="ECO:0000313" key="5">
    <source>
        <dbReference type="EMBL" id="QYX32765.1"/>
    </source>
</evidence>
<dbReference type="InterPro" id="IPR015202">
    <property type="entry name" value="GO-like_E_set"/>
</dbReference>
<dbReference type="EMBL" id="CP080598">
    <property type="protein sequence ID" value="QYX32765.1"/>
    <property type="molecule type" value="Genomic_DNA"/>
</dbReference>
<dbReference type="CDD" id="cd02851">
    <property type="entry name" value="E_set_GO_C"/>
    <property type="match status" value="1"/>
</dbReference>
<dbReference type="InterPro" id="IPR037293">
    <property type="entry name" value="Gal_Oxidase_central_sf"/>
</dbReference>
<evidence type="ECO:0000259" key="4">
    <source>
        <dbReference type="Pfam" id="PF09118"/>
    </source>
</evidence>
<dbReference type="PANTHER" id="PTHR32208:SF21">
    <property type="entry name" value="LOW QUALITY PROTEIN: ALDEHYDE OXIDASE GLOX-LIKE"/>
    <property type="match status" value="1"/>
</dbReference>
<feature type="domain" description="Galactose oxidase-like Early set" evidence="4">
    <location>
        <begin position="623"/>
        <end position="726"/>
    </location>
</feature>
<dbReference type="InterPro" id="IPR013783">
    <property type="entry name" value="Ig-like_fold"/>
</dbReference>